<evidence type="ECO:0000256" key="1">
    <source>
        <dbReference type="SAM" id="MobiDB-lite"/>
    </source>
</evidence>
<proteinExistence type="predicted"/>
<dbReference type="EMBL" id="CAJNNW010026511">
    <property type="protein sequence ID" value="CAE8685971.1"/>
    <property type="molecule type" value="Genomic_DNA"/>
</dbReference>
<evidence type="ECO:0000313" key="2">
    <source>
        <dbReference type="EMBL" id="CAE8685971.1"/>
    </source>
</evidence>
<feature type="non-terminal residue" evidence="2">
    <location>
        <position position="1"/>
    </location>
</feature>
<name>A0A813JSN6_POLGL</name>
<sequence>DGTMMPMAPNHHMLSLLTGAGITKNAAVDHWCHNLQLPRTSTSIAEAPPMLQPSGNLWNSTRGVLASTFYSVRSVCRYWTMQMAPNPAPMTAQCEGSSSRMADGAQGQPELNQDRTYLGNLAPSFYQSPRFRRGLDEHDSGPSFLAPPVLRGRSLVLQNVLLLFPSASYGHRIYFSIACVGYNLHCDVTIKSGVRCDAPLRAKAKAGLVRMWCQLVPLRW</sequence>
<accession>A0A813JSN6</accession>
<dbReference type="AlphaFoldDB" id="A0A813JSN6"/>
<organism evidence="2 3">
    <name type="scientific">Polarella glacialis</name>
    <name type="common">Dinoflagellate</name>
    <dbReference type="NCBI Taxonomy" id="89957"/>
    <lineage>
        <taxon>Eukaryota</taxon>
        <taxon>Sar</taxon>
        <taxon>Alveolata</taxon>
        <taxon>Dinophyceae</taxon>
        <taxon>Suessiales</taxon>
        <taxon>Suessiaceae</taxon>
        <taxon>Polarella</taxon>
    </lineage>
</organism>
<protein>
    <submittedName>
        <fullName evidence="2">Uncharacterized protein</fullName>
    </submittedName>
</protein>
<reference evidence="2" key="1">
    <citation type="submission" date="2021-02" db="EMBL/GenBank/DDBJ databases">
        <authorList>
            <person name="Dougan E. K."/>
            <person name="Rhodes N."/>
            <person name="Thang M."/>
            <person name="Chan C."/>
        </authorList>
    </citation>
    <scope>NUCLEOTIDE SEQUENCE</scope>
</reference>
<dbReference type="Proteomes" id="UP000626109">
    <property type="component" value="Unassembled WGS sequence"/>
</dbReference>
<feature type="region of interest" description="Disordered" evidence="1">
    <location>
        <begin position="90"/>
        <end position="109"/>
    </location>
</feature>
<gene>
    <name evidence="2" type="ORF">PGLA2088_LOCUS24746</name>
</gene>
<comment type="caution">
    <text evidence="2">The sequence shown here is derived from an EMBL/GenBank/DDBJ whole genome shotgun (WGS) entry which is preliminary data.</text>
</comment>
<evidence type="ECO:0000313" key="3">
    <source>
        <dbReference type="Proteomes" id="UP000626109"/>
    </source>
</evidence>